<gene>
    <name evidence="3" type="primary">LOC107395801</name>
</gene>
<feature type="compositionally biased region" description="Polar residues" evidence="1">
    <location>
        <begin position="574"/>
        <end position="586"/>
    </location>
</feature>
<evidence type="ECO:0000256" key="1">
    <source>
        <dbReference type="SAM" id="MobiDB-lite"/>
    </source>
</evidence>
<dbReference type="PANTHER" id="PTHR24006">
    <property type="entry name" value="UBIQUITIN CARBOXYL-TERMINAL HYDROLASE"/>
    <property type="match status" value="1"/>
</dbReference>
<name>A0A8C6M6P8_NOTFU</name>
<reference evidence="3" key="2">
    <citation type="submission" date="2025-09" db="UniProtKB">
        <authorList>
            <consortium name="Ensembl"/>
        </authorList>
    </citation>
    <scope>IDENTIFICATION</scope>
</reference>
<feature type="compositionally biased region" description="Basic and acidic residues" evidence="1">
    <location>
        <begin position="525"/>
        <end position="539"/>
    </location>
</feature>
<organism evidence="3 4">
    <name type="scientific">Nothobranchius furzeri</name>
    <name type="common">Turquoise killifish</name>
    <dbReference type="NCBI Taxonomy" id="105023"/>
    <lineage>
        <taxon>Eukaryota</taxon>
        <taxon>Metazoa</taxon>
        <taxon>Chordata</taxon>
        <taxon>Craniata</taxon>
        <taxon>Vertebrata</taxon>
        <taxon>Euteleostomi</taxon>
        <taxon>Actinopterygii</taxon>
        <taxon>Neopterygii</taxon>
        <taxon>Teleostei</taxon>
        <taxon>Neoteleostei</taxon>
        <taxon>Acanthomorphata</taxon>
        <taxon>Ovalentaria</taxon>
        <taxon>Atherinomorphae</taxon>
        <taxon>Cyprinodontiformes</taxon>
        <taxon>Nothobranchiidae</taxon>
        <taxon>Nothobranchius</taxon>
    </lineage>
</organism>
<feature type="compositionally biased region" description="Basic and acidic residues" evidence="1">
    <location>
        <begin position="486"/>
        <end position="497"/>
    </location>
</feature>
<dbReference type="InterPro" id="IPR028889">
    <property type="entry name" value="USP"/>
</dbReference>
<dbReference type="GO" id="GO:0016579">
    <property type="term" value="P:protein deubiquitination"/>
    <property type="evidence" value="ECO:0007669"/>
    <property type="project" value="InterPro"/>
</dbReference>
<dbReference type="InterPro" id="IPR018200">
    <property type="entry name" value="USP_CS"/>
</dbReference>
<dbReference type="PROSITE" id="PS50235">
    <property type="entry name" value="USP_3"/>
    <property type="match status" value="1"/>
</dbReference>
<evidence type="ECO:0000313" key="3">
    <source>
        <dbReference type="Ensembl" id="ENSNFUP00015029685.1"/>
    </source>
</evidence>
<feature type="compositionally biased region" description="Polar residues" evidence="1">
    <location>
        <begin position="540"/>
        <end position="550"/>
    </location>
</feature>
<sequence>MMSKPTGTTAKYHGLINLGSTCYLNSVLQVLFMTKEFRDAVIRTKGENPGADFIDRHLKHLFTELQKRKTKTRRILKALSINNVNELQDAAEYFEKILSKTSPDAAKIFHGQMTHRTTCSECGTQNDTDGPFWHLPLELVDSSSGNYSVDGGIDSFLRASEFSGDNQMYCDTCEAKVNATSSYVIKDHPDVLILLLKRFDYDQHHKSFIKINCCVEIPHTLKILENQTYEFYAAVDHVGDLRGGHYAATIKPQDDDRWYNFNDAKVTPVECNPFPHDASILRSDNAYLLYYRKTETNPGEPKEVCTSEEQSATSGMHAQKNENTTSVWNMADKVHQNTGVHQSSKGSDVPAPCGRQQSHIKQTDEKQKGEESAERRAQHRDSKELCRDCKQSGGGNGAEEDRMHTGGKAKRRRGCESDKDGGQEDGVATNEIKEINDQKFTERSGSRSENRKKYRSSPKSDENRHVDQRKLDDEQEKGGKLVVTRSHSDVMDQERRRSQQKPSGTSKTLIHASNRSNETQKTGKHVADFQRETTERRTENCQTRISSRNLQSKHSRLVLAEEPREVPSEDKCISKTTDATKPSSPRTAGVDPREQSLSTQEDTGKGSRKTRMKRKTDHAGRFKGLELQASQGNNVKKSNCFTWCVFGRKGQDSD</sequence>
<dbReference type="GO" id="GO:0004843">
    <property type="term" value="F:cysteine-type deubiquitinase activity"/>
    <property type="evidence" value="ECO:0007669"/>
    <property type="project" value="InterPro"/>
</dbReference>
<keyword evidence="4" id="KW-1185">Reference proteome</keyword>
<dbReference type="Pfam" id="PF00443">
    <property type="entry name" value="UCH"/>
    <property type="match status" value="1"/>
</dbReference>
<dbReference type="RefSeq" id="XP_015830739.3">
    <property type="nucleotide sequence ID" value="XM_015975253.3"/>
</dbReference>
<dbReference type="PROSITE" id="PS00972">
    <property type="entry name" value="USP_1"/>
    <property type="match status" value="1"/>
</dbReference>
<feature type="domain" description="USP" evidence="2">
    <location>
        <begin position="13"/>
        <end position="294"/>
    </location>
</feature>
<dbReference type="InterPro" id="IPR038765">
    <property type="entry name" value="Papain-like_cys_pep_sf"/>
</dbReference>
<feature type="compositionally biased region" description="Basic and acidic residues" evidence="1">
    <location>
        <begin position="431"/>
        <end position="451"/>
    </location>
</feature>
<feature type="compositionally biased region" description="Basic and acidic residues" evidence="1">
    <location>
        <begin position="458"/>
        <end position="479"/>
    </location>
</feature>
<dbReference type="Proteomes" id="UP000694548">
    <property type="component" value="Unassembled WGS sequence"/>
</dbReference>
<dbReference type="GO" id="GO:0005634">
    <property type="term" value="C:nucleus"/>
    <property type="evidence" value="ECO:0007669"/>
    <property type="project" value="TreeGrafter"/>
</dbReference>
<feature type="compositionally biased region" description="Basic and acidic residues" evidence="1">
    <location>
        <begin position="559"/>
        <end position="573"/>
    </location>
</feature>
<feature type="region of interest" description="Disordered" evidence="1">
    <location>
        <begin position="297"/>
        <end position="320"/>
    </location>
</feature>
<proteinExistence type="predicted"/>
<evidence type="ECO:0000313" key="4">
    <source>
        <dbReference type="Proteomes" id="UP000694548"/>
    </source>
</evidence>
<reference evidence="3" key="1">
    <citation type="submission" date="2025-08" db="UniProtKB">
        <authorList>
            <consortium name="Ensembl"/>
        </authorList>
    </citation>
    <scope>IDENTIFICATION</scope>
</reference>
<feature type="region of interest" description="Disordered" evidence="1">
    <location>
        <begin position="337"/>
        <end position="625"/>
    </location>
</feature>
<protein>
    <recommendedName>
        <fullName evidence="2">USP domain-containing protein</fullName>
    </recommendedName>
</protein>
<dbReference type="PANTHER" id="PTHR24006:SF899">
    <property type="entry name" value="UBIQUITIN CARBOXYL-TERMINAL HYDROLASE"/>
    <property type="match status" value="1"/>
</dbReference>
<dbReference type="InterPro" id="IPR001394">
    <property type="entry name" value="Peptidase_C19_UCH"/>
</dbReference>
<dbReference type="GeneTree" id="ENSGT00940000168139"/>
<dbReference type="GO" id="GO:0005829">
    <property type="term" value="C:cytosol"/>
    <property type="evidence" value="ECO:0007669"/>
    <property type="project" value="TreeGrafter"/>
</dbReference>
<dbReference type="Ensembl" id="ENSNFUT00015031012.1">
    <property type="protein sequence ID" value="ENSNFUP00015029685.1"/>
    <property type="gene ID" value="ENSNFUG00015014439.1"/>
</dbReference>
<dbReference type="Gene3D" id="3.90.70.10">
    <property type="entry name" value="Cysteine proteinases"/>
    <property type="match status" value="1"/>
</dbReference>
<feature type="compositionally biased region" description="Polar residues" evidence="1">
    <location>
        <begin position="307"/>
        <end position="320"/>
    </location>
</feature>
<evidence type="ECO:0000259" key="2">
    <source>
        <dbReference type="PROSITE" id="PS50235"/>
    </source>
</evidence>
<feature type="compositionally biased region" description="Basic and acidic residues" evidence="1">
    <location>
        <begin position="361"/>
        <end position="390"/>
    </location>
</feature>
<feature type="compositionally biased region" description="Polar residues" evidence="1">
    <location>
        <begin position="337"/>
        <end position="346"/>
    </location>
</feature>
<dbReference type="GeneID" id="107395801"/>
<feature type="compositionally biased region" description="Basic residues" evidence="1">
    <location>
        <begin position="606"/>
        <end position="616"/>
    </location>
</feature>
<dbReference type="SUPFAM" id="SSF54001">
    <property type="entry name" value="Cysteine proteinases"/>
    <property type="match status" value="1"/>
</dbReference>
<dbReference type="AlphaFoldDB" id="A0A8C6M6P8"/>
<dbReference type="KEGG" id="nfu:107395801"/>
<dbReference type="InterPro" id="IPR050164">
    <property type="entry name" value="Peptidase_C19"/>
</dbReference>
<feature type="compositionally biased region" description="Polar residues" evidence="1">
    <location>
        <begin position="500"/>
        <end position="520"/>
    </location>
</feature>
<accession>A0A8C6M6P8</accession>